<sequence>MQPEKGERSLSFVLSFACLEPGLVSSYPCSVGISVCSRADWFFGTCLRIPSIHLGTKDFSSPQTFPRASISVQTSSHYDPLIDIPLGQFVLMDNAEVQELPEGVFRDLSFQDIWVNYTALRRIHPSALLPSKDSLETVSIRFSDLESFPFNILPQFSRLKELSLWNNSLTSVPAIQSDSLEILNLPYNNLANVGGPGWATPNLRELYLSYNPTMKFPTEVIRTLGSLEKFWCSGCNLGPVLRSGLMDFRSSALRQVWLKENGISKLERAAMTGLTPDTTVILSWNRFRVLDESIIRPMLEVMSEGEGCLYLETNPVKCDCGLTWLAFSYDLLRNYKGTCEDGTDFKNLEQMPSVKNCRTCPYDCVSGPPQSHCKAGEIFPTKENKCITEEACGKLVIPRNTTPRTARPRVCSCPAPGGLGTVTRHICSEPDQACCRSSGTAKTSGSTTGEETNGEVKENGEANEEVCLCPDTDGYSCVEANVAVCDPGSVIHFACPKYTQVCCRPSTIRRKLVPLPSPVEVLPCPSSHGCLDPGLRKMCKPGSEVQKTECNGKRICCAIDMASVVIPPALPPCPNECVSPNDVDSCDPETVKKETKCSEKQEYCCKTKTPSSKETLATTDANSID</sequence>
<dbReference type="Pfam" id="PF13855">
    <property type="entry name" value="LRR_8"/>
    <property type="match status" value="1"/>
</dbReference>
<keyword evidence="2" id="KW-0677">Repeat</keyword>
<evidence type="ECO:0000313" key="3">
    <source>
        <dbReference type="EMBL" id="CAD7244870.1"/>
    </source>
</evidence>
<dbReference type="SUPFAM" id="SSF52058">
    <property type="entry name" value="L domain-like"/>
    <property type="match status" value="1"/>
</dbReference>
<keyword evidence="4" id="KW-1185">Reference proteome</keyword>
<dbReference type="EMBL" id="LR900246">
    <property type="protein sequence ID" value="CAD7244870.1"/>
    <property type="molecule type" value="Genomic_DNA"/>
</dbReference>
<dbReference type="OrthoDB" id="676979at2759"/>
<dbReference type="InterPro" id="IPR032675">
    <property type="entry name" value="LRR_dom_sf"/>
</dbReference>
<dbReference type="Gene3D" id="3.80.10.10">
    <property type="entry name" value="Ribonuclease Inhibitor"/>
    <property type="match status" value="2"/>
</dbReference>
<dbReference type="PANTHER" id="PTHR24366:SF51">
    <property type="entry name" value="MATRIX-REMODELING-ASSOCIATED PROTEIN 5"/>
    <property type="match status" value="1"/>
</dbReference>
<name>A0A7R8X7Q6_9CRUS</name>
<gene>
    <name evidence="3" type="ORF">DSTB1V02_LOCUS4756</name>
</gene>
<dbReference type="InterPro" id="IPR001611">
    <property type="entry name" value="Leu-rich_rpt"/>
</dbReference>
<proteinExistence type="predicted"/>
<accession>A0A7R8X7Q6</accession>
<dbReference type="AlphaFoldDB" id="A0A7R8X7Q6"/>
<evidence type="ECO:0000256" key="2">
    <source>
        <dbReference type="ARBA" id="ARBA00022737"/>
    </source>
</evidence>
<dbReference type="EMBL" id="CAJPEV010000729">
    <property type="protein sequence ID" value="CAG0887972.1"/>
    <property type="molecule type" value="Genomic_DNA"/>
</dbReference>
<reference evidence="3" key="1">
    <citation type="submission" date="2020-11" db="EMBL/GenBank/DDBJ databases">
        <authorList>
            <person name="Tran Van P."/>
        </authorList>
    </citation>
    <scope>NUCLEOTIDE SEQUENCE</scope>
</reference>
<organism evidence="3">
    <name type="scientific">Darwinula stevensoni</name>
    <dbReference type="NCBI Taxonomy" id="69355"/>
    <lineage>
        <taxon>Eukaryota</taxon>
        <taxon>Metazoa</taxon>
        <taxon>Ecdysozoa</taxon>
        <taxon>Arthropoda</taxon>
        <taxon>Crustacea</taxon>
        <taxon>Oligostraca</taxon>
        <taxon>Ostracoda</taxon>
        <taxon>Podocopa</taxon>
        <taxon>Podocopida</taxon>
        <taxon>Darwinulocopina</taxon>
        <taxon>Darwinuloidea</taxon>
        <taxon>Darwinulidae</taxon>
        <taxon>Darwinula</taxon>
    </lineage>
</organism>
<evidence type="ECO:0000313" key="4">
    <source>
        <dbReference type="Proteomes" id="UP000677054"/>
    </source>
</evidence>
<evidence type="ECO:0000256" key="1">
    <source>
        <dbReference type="ARBA" id="ARBA00022614"/>
    </source>
</evidence>
<keyword evidence="1" id="KW-0433">Leucine-rich repeat</keyword>
<protein>
    <submittedName>
        <fullName evidence="3">Uncharacterized protein</fullName>
    </submittedName>
</protein>
<dbReference type="PANTHER" id="PTHR24366">
    <property type="entry name" value="IG(IMMUNOGLOBULIN) AND LRR(LEUCINE RICH REPEAT) DOMAINS"/>
    <property type="match status" value="1"/>
</dbReference>
<dbReference type="Proteomes" id="UP000677054">
    <property type="component" value="Unassembled WGS sequence"/>
</dbReference>